<dbReference type="CDD" id="cd09917">
    <property type="entry name" value="F-box_SF"/>
    <property type="match status" value="1"/>
</dbReference>
<dbReference type="PANTHER" id="PTHR44586">
    <property type="entry name" value="F-BOX DOMAIN CONTAINING PROTEIN, EXPRESSED"/>
    <property type="match status" value="1"/>
</dbReference>
<dbReference type="PANTHER" id="PTHR44586:SF14">
    <property type="entry name" value="F-BOX DOMAIN CONTAINING PROTEIN, EXPRESSED"/>
    <property type="match status" value="1"/>
</dbReference>
<accession>A0A0A9CIW6</accession>
<dbReference type="InterPro" id="IPR036047">
    <property type="entry name" value="F-box-like_dom_sf"/>
</dbReference>
<evidence type="ECO:0000313" key="3">
    <source>
        <dbReference type="EMBL" id="JAD76229.1"/>
    </source>
</evidence>
<name>A0A0A9CIW6_ARUDO</name>
<dbReference type="Pfam" id="PF03478">
    <property type="entry name" value="Beta-prop_KIB1-4"/>
    <property type="match status" value="1"/>
</dbReference>
<evidence type="ECO:0000256" key="1">
    <source>
        <dbReference type="SAM" id="SignalP"/>
    </source>
</evidence>
<dbReference type="EMBL" id="GBRH01221666">
    <property type="protein sequence ID" value="JAD76229.1"/>
    <property type="molecule type" value="Transcribed_RNA"/>
</dbReference>
<sequence length="466" mass="52330">MEMYSRARMMSLRCLCGMLLRALPRIFASSSLLKTIQKVVGGYVHPPLMEESTVNGESPELPEDILMDIFALLEIPDLVRAGSVCTSWYAAYISLRSPGMYRRPQTPCLFYTSEADGDNVACLYSLAEKRVYKLTLPEPPIRSRYLIGSSNGWLVTADNRSELHIVNPITGEQIALPSVSTIEQVKPIFDDACVLQEYELSRYWAEGVIGDPSIHGLDELRDTLYFKAFVFSDSSTGSYIVVLIHNPIYQLSFARAGDSKWTWLPPSADYEDCIYMDGLLYAVTATSGIDVFDLTGPVILRKVIMDNMKKYIYEHLYIVQTPSGEVLLVWREQDVAVGDDEGEDALERDLSEIILETKEISLYKVDMAAKQLVEINSLHDHVLFLGLSQSHCVSAEAYPQLKASHAYLTDDDKGFAFLKSNCRDICVFDLESNSVEEIVASQCWCSWPAPIWITPNLAKMSLGLKE</sequence>
<dbReference type="SUPFAM" id="SSF69322">
    <property type="entry name" value="Tricorn protease domain 2"/>
    <property type="match status" value="1"/>
</dbReference>
<protein>
    <recommendedName>
        <fullName evidence="2">F-box domain-containing protein</fullName>
    </recommendedName>
</protein>
<organism evidence="3">
    <name type="scientific">Arundo donax</name>
    <name type="common">Giant reed</name>
    <name type="synonym">Donax arundinaceus</name>
    <dbReference type="NCBI Taxonomy" id="35708"/>
    <lineage>
        <taxon>Eukaryota</taxon>
        <taxon>Viridiplantae</taxon>
        <taxon>Streptophyta</taxon>
        <taxon>Embryophyta</taxon>
        <taxon>Tracheophyta</taxon>
        <taxon>Spermatophyta</taxon>
        <taxon>Magnoliopsida</taxon>
        <taxon>Liliopsida</taxon>
        <taxon>Poales</taxon>
        <taxon>Poaceae</taxon>
        <taxon>PACMAD clade</taxon>
        <taxon>Arundinoideae</taxon>
        <taxon>Arundineae</taxon>
        <taxon>Arundo</taxon>
    </lineage>
</organism>
<dbReference type="Pfam" id="PF12937">
    <property type="entry name" value="F-box-like"/>
    <property type="match status" value="1"/>
</dbReference>
<dbReference type="InterPro" id="IPR005174">
    <property type="entry name" value="KIB1-4_b-propeller"/>
</dbReference>
<proteinExistence type="predicted"/>
<feature type="chain" id="PRO_5002043181" description="F-box domain-containing protein" evidence="1">
    <location>
        <begin position="29"/>
        <end position="466"/>
    </location>
</feature>
<dbReference type="PROSITE" id="PS50181">
    <property type="entry name" value="FBOX"/>
    <property type="match status" value="1"/>
</dbReference>
<keyword evidence="1" id="KW-0732">Signal</keyword>
<evidence type="ECO:0000259" key="2">
    <source>
        <dbReference type="PROSITE" id="PS50181"/>
    </source>
</evidence>
<feature type="signal peptide" evidence="1">
    <location>
        <begin position="1"/>
        <end position="28"/>
    </location>
</feature>
<dbReference type="InterPro" id="IPR001810">
    <property type="entry name" value="F-box_dom"/>
</dbReference>
<dbReference type="AlphaFoldDB" id="A0A0A9CIW6"/>
<reference evidence="3" key="1">
    <citation type="submission" date="2014-09" db="EMBL/GenBank/DDBJ databases">
        <authorList>
            <person name="Magalhaes I.L.F."/>
            <person name="Oliveira U."/>
            <person name="Santos F.R."/>
            <person name="Vidigal T.H.D.A."/>
            <person name="Brescovit A.D."/>
            <person name="Santos A.J."/>
        </authorList>
    </citation>
    <scope>NUCLEOTIDE SEQUENCE</scope>
    <source>
        <tissue evidence="3">Shoot tissue taken approximately 20 cm above the soil surface</tissue>
    </source>
</reference>
<feature type="domain" description="F-box" evidence="2">
    <location>
        <begin position="55"/>
        <end position="104"/>
    </location>
</feature>
<dbReference type="SUPFAM" id="SSF81383">
    <property type="entry name" value="F-box domain"/>
    <property type="match status" value="1"/>
</dbReference>
<dbReference type="Gene3D" id="1.20.1280.50">
    <property type="match status" value="1"/>
</dbReference>
<reference evidence="3" key="2">
    <citation type="journal article" date="2015" name="Data Brief">
        <title>Shoot transcriptome of the giant reed, Arundo donax.</title>
        <authorList>
            <person name="Barrero R.A."/>
            <person name="Guerrero F.D."/>
            <person name="Moolhuijzen P."/>
            <person name="Goolsby J.A."/>
            <person name="Tidwell J."/>
            <person name="Bellgard S.E."/>
            <person name="Bellgard M.I."/>
        </authorList>
    </citation>
    <scope>NUCLEOTIDE SEQUENCE</scope>
    <source>
        <tissue evidence="3">Shoot tissue taken approximately 20 cm above the soil surface</tissue>
    </source>
</reference>